<dbReference type="GO" id="GO:0006914">
    <property type="term" value="P:autophagy"/>
    <property type="evidence" value="ECO:0007669"/>
    <property type="project" value="UniProtKB-KW"/>
</dbReference>
<name>A0A914H4I3_GLORO</name>
<dbReference type="GO" id="GO:0043130">
    <property type="term" value="F:ubiquitin binding"/>
    <property type="evidence" value="ECO:0007669"/>
    <property type="project" value="InterPro"/>
</dbReference>
<dbReference type="Gene3D" id="2.60.40.150">
    <property type="entry name" value="C2 domain"/>
    <property type="match status" value="1"/>
</dbReference>
<dbReference type="SMART" id="SM00239">
    <property type="entry name" value="C2"/>
    <property type="match status" value="1"/>
</dbReference>
<dbReference type="PANTHER" id="PTHR16461:SF5">
    <property type="entry name" value="TOLL-INTERACTING PROTEIN"/>
    <property type="match status" value="1"/>
</dbReference>
<dbReference type="FunFam" id="2.60.40.150:FF:000214">
    <property type="entry name" value="Toll-interacting protein"/>
    <property type="match status" value="1"/>
</dbReference>
<dbReference type="Pfam" id="PF02845">
    <property type="entry name" value="CUE"/>
    <property type="match status" value="1"/>
</dbReference>
<evidence type="ECO:0000256" key="6">
    <source>
        <dbReference type="SAM" id="MobiDB-lite"/>
    </source>
</evidence>
<dbReference type="Proteomes" id="UP000887572">
    <property type="component" value="Unplaced"/>
</dbReference>
<dbReference type="Gene3D" id="1.10.8.10">
    <property type="entry name" value="DNA helicase RuvA subunit, C-terminal domain"/>
    <property type="match status" value="1"/>
</dbReference>
<evidence type="ECO:0000256" key="4">
    <source>
        <dbReference type="ARBA" id="ARBA00023006"/>
    </source>
</evidence>
<evidence type="ECO:0000256" key="1">
    <source>
        <dbReference type="ARBA" id="ARBA00009278"/>
    </source>
</evidence>
<evidence type="ECO:0000313" key="9">
    <source>
        <dbReference type="Proteomes" id="UP000887572"/>
    </source>
</evidence>
<evidence type="ECO:0000259" key="7">
    <source>
        <dbReference type="PROSITE" id="PS50004"/>
    </source>
</evidence>
<keyword evidence="5" id="KW-0395">Inflammatory response</keyword>
<dbReference type="AlphaFoldDB" id="A0A914H4I3"/>
<evidence type="ECO:0000256" key="5">
    <source>
        <dbReference type="ARBA" id="ARBA00023198"/>
    </source>
</evidence>
<dbReference type="PROSITE" id="PS51140">
    <property type="entry name" value="CUE"/>
    <property type="match status" value="1"/>
</dbReference>
<dbReference type="GO" id="GO:0006511">
    <property type="term" value="P:ubiquitin-dependent protein catabolic process"/>
    <property type="evidence" value="ECO:0007669"/>
    <property type="project" value="TreeGrafter"/>
</dbReference>
<organism evidence="9 10">
    <name type="scientific">Globodera rostochiensis</name>
    <name type="common">Golden nematode worm</name>
    <name type="synonym">Heterodera rostochiensis</name>
    <dbReference type="NCBI Taxonomy" id="31243"/>
    <lineage>
        <taxon>Eukaryota</taxon>
        <taxon>Metazoa</taxon>
        <taxon>Ecdysozoa</taxon>
        <taxon>Nematoda</taxon>
        <taxon>Chromadorea</taxon>
        <taxon>Rhabditida</taxon>
        <taxon>Tylenchina</taxon>
        <taxon>Tylenchomorpha</taxon>
        <taxon>Tylenchoidea</taxon>
        <taxon>Heteroderidae</taxon>
        <taxon>Heteroderinae</taxon>
        <taxon>Globodera</taxon>
    </lineage>
</organism>
<dbReference type="InterPro" id="IPR041799">
    <property type="entry name" value="TOLIP_CUE"/>
</dbReference>
<dbReference type="FunFam" id="1.10.8.10:FF:000036">
    <property type="entry name" value="Toll-interacting protein-like Protein"/>
    <property type="match status" value="1"/>
</dbReference>
<evidence type="ECO:0000256" key="3">
    <source>
        <dbReference type="ARBA" id="ARBA00022859"/>
    </source>
</evidence>
<evidence type="ECO:0000256" key="2">
    <source>
        <dbReference type="ARBA" id="ARBA00022588"/>
    </source>
</evidence>
<dbReference type="GO" id="GO:0005737">
    <property type="term" value="C:cytoplasm"/>
    <property type="evidence" value="ECO:0007669"/>
    <property type="project" value="TreeGrafter"/>
</dbReference>
<dbReference type="InterPro" id="IPR003892">
    <property type="entry name" value="CUE"/>
</dbReference>
<dbReference type="GO" id="GO:0045087">
    <property type="term" value="P:innate immune response"/>
    <property type="evidence" value="ECO:0007669"/>
    <property type="project" value="UniProtKB-KW"/>
</dbReference>
<keyword evidence="3" id="KW-0391">Immunity</keyword>
<evidence type="ECO:0000313" key="10">
    <source>
        <dbReference type="WBParaSite" id="Gr19_v10_g13577.t1"/>
    </source>
</evidence>
<dbReference type="WBParaSite" id="Gr19_v10_g13577.t1">
    <property type="protein sequence ID" value="Gr19_v10_g13577.t1"/>
    <property type="gene ID" value="Gr19_v10_g13577"/>
</dbReference>
<keyword evidence="9" id="KW-1185">Reference proteome</keyword>
<accession>A0A914H4I3</accession>
<feature type="region of interest" description="Disordered" evidence="6">
    <location>
        <begin position="234"/>
        <end position="254"/>
    </location>
</feature>
<dbReference type="InterPro" id="IPR035892">
    <property type="entry name" value="C2_domain_sf"/>
</dbReference>
<sequence length="309" mass="33697">MSTASNSTTISAAEPLPTKTSLKLAELRSRVLIGELAPDFLRIPITPANPSTATGANGQSVTAQPPQQQIQMVVPGAPQPFAYVNPANLEPEFERQTHFYSFVPPHTRGRIAVKIVEAKLTKNYGLPGVRMDPYVRVRIGNTLFETPTCVNGGKSPHWNRTVNAYLPDGVESIYLQIYDERAFTSDECVAWAHVMLPHGIFSQETIDEWYQLSGPQGEGKEGVVNLVISFTPVPQQQQQQQPASAATRPGGDDQTIGAASAAQMPFSEADLDELQEMFPSIDKEVIRTVLEANRGAKDPTVNALIEMAN</sequence>
<dbReference type="InterPro" id="IPR000008">
    <property type="entry name" value="C2_dom"/>
</dbReference>
<feature type="domain" description="CUE" evidence="8">
    <location>
        <begin position="266"/>
        <end position="309"/>
    </location>
</feature>
<proteinExistence type="inferred from homology"/>
<dbReference type="InterPro" id="IPR009060">
    <property type="entry name" value="UBA-like_sf"/>
</dbReference>
<comment type="similarity">
    <text evidence="1">Belongs to the tollip family.</text>
</comment>
<protein>
    <submittedName>
        <fullName evidence="10">Toll-interacting protein</fullName>
    </submittedName>
</protein>
<dbReference type="PROSITE" id="PS50004">
    <property type="entry name" value="C2"/>
    <property type="match status" value="1"/>
</dbReference>
<dbReference type="SUPFAM" id="SSF46934">
    <property type="entry name" value="UBA-like"/>
    <property type="match status" value="1"/>
</dbReference>
<dbReference type="GO" id="GO:0031624">
    <property type="term" value="F:ubiquitin conjugating enzyme binding"/>
    <property type="evidence" value="ECO:0007669"/>
    <property type="project" value="TreeGrafter"/>
</dbReference>
<keyword evidence="2" id="KW-0399">Innate immunity</keyword>
<dbReference type="SMART" id="SM00546">
    <property type="entry name" value="CUE"/>
    <property type="match status" value="1"/>
</dbReference>
<feature type="domain" description="C2" evidence="7">
    <location>
        <begin position="90"/>
        <end position="210"/>
    </location>
</feature>
<dbReference type="CDD" id="cd14363">
    <property type="entry name" value="CUE_TOLIP"/>
    <property type="match status" value="1"/>
</dbReference>
<dbReference type="Pfam" id="PF00168">
    <property type="entry name" value="C2"/>
    <property type="match status" value="1"/>
</dbReference>
<keyword evidence="4" id="KW-0072">Autophagy</keyword>
<evidence type="ECO:0000259" key="8">
    <source>
        <dbReference type="PROSITE" id="PS51140"/>
    </source>
</evidence>
<dbReference type="PANTHER" id="PTHR16461">
    <property type="entry name" value="TOLL-INTERACTING PROTEIN"/>
    <property type="match status" value="1"/>
</dbReference>
<reference evidence="10" key="1">
    <citation type="submission" date="2022-11" db="UniProtKB">
        <authorList>
            <consortium name="WormBaseParasite"/>
        </authorList>
    </citation>
    <scope>IDENTIFICATION</scope>
</reference>
<dbReference type="SUPFAM" id="SSF49562">
    <property type="entry name" value="C2 domain (Calcium/lipid-binding domain, CaLB)"/>
    <property type="match status" value="1"/>
</dbReference>